<accession>A0A0A2CBI6</accession>
<keyword evidence="1" id="KW-0472">Membrane</keyword>
<reference evidence="3" key="1">
    <citation type="journal article" date="2014" name="Sci. Data">
        <title>Genomes of diverse isolates of the marine cyanobacterium Prochlorococcus.</title>
        <authorList>
            <person name="Biller S."/>
            <person name="Berube P."/>
            <person name="Thompson J."/>
            <person name="Kelly L."/>
            <person name="Roggensack S."/>
            <person name="Awad L."/>
            <person name="Roache-Johnson K."/>
            <person name="Ding H."/>
            <person name="Giovannoni S.J."/>
            <person name="Moore L.R."/>
            <person name="Chisholm S.W."/>
        </authorList>
    </citation>
    <scope>NUCLEOTIDE SEQUENCE [LARGE SCALE GENOMIC DNA]</scope>
    <source>
        <strain evidence="3">PAC1</strain>
    </source>
</reference>
<dbReference type="EMBL" id="JNAX01000003">
    <property type="protein sequence ID" value="KGG22270.1"/>
    <property type="molecule type" value="Genomic_DNA"/>
</dbReference>
<feature type="transmembrane region" description="Helical" evidence="1">
    <location>
        <begin position="12"/>
        <end position="30"/>
    </location>
</feature>
<proteinExistence type="predicted"/>
<organism evidence="2 3">
    <name type="scientific">Prochlorococcus marinus str. PAC1</name>
    <dbReference type="NCBI Taxonomy" id="59924"/>
    <lineage>
        <taxon>Bacteria</taxon>
        <taxon>Bacillati</taxon>
        <taxon>Cyanobacteriota</taxon>
        <taxon>Cyanophyceae</taxon>
        <taxon>Synechococcales</taxon>
        <taxon>Prochlorococcaceae</taxon>
        <taxon>Prochlorococcus</taxon>
    </lineage>
</organism>
<keyword evidence="1" id="KW-1133">Transmembrane helix</keyword>
<evidence type="ECO:0000313" key="3">
    <source>
        <dbReference type="Proteomes" id="UP000030392"/>
    </source>
</evidence>
<dbReference type="Proteomes" id="UP000030392">
    <property type="component" value="Unassembled WGS sequence"/>
</dbReference>
<sequence length="39" mass="4496">MEFLQSHDLNQWGLWTPLIGGILLYVGLNIRITEVDPNE</sequence>
<comment type="caution">
    <text evidence="2">The sequence shown here is derived from an EMBL/GenBank/DDBJ whole genome shotgun (WGS) entry which is preliminary data.</text>
</comment>
<dbReference type="AlphaFoldDB" id="A0A0A2CBI6"/>
<evidence type="ECO:0000313" key="2">
    <source>
        <dbReference type="EMBL" id="KGG22270.1"/>
    </source>
</evidence>
<name>A0A0A2CBI6_PROMR</name>
<evidence type="ECO:0000256" key="1">
    <source>
        <dbReference type="SAM" id="Phobius"/>
    </source>
</evidence>
<gene>
    <name evidence="2" type="ORF">EV03_0163</name>
</gene>
<protein>
    <submittedName>
        <fullName evidence="2">Uncharacterized protein</fullName>
    </submittedName>
</protein>
<keyword evidence="1" id="KW-0812">Transmembrane</keyword>